<protein>
    <submittedName>
        <fullName evidence="3">DUF4407 domain-containing protein</fullName>
    </submittedName>
</protein>
<feature type="compositionally biased region" description="Low complexity" evidence="1">
    <location>
        <begin position="1"/>
        <end position="16"/>
    </location>
</feature>
<sequence length="457" mass="50883">MAASRTATSSRTRTTSLTDVLKPPDGFGPPEEGPSPSRLDPGRRLRVLTGVDESLLAWVWHERGKYTALGGVVLGTAVIAGFSMWNFANQALGRASVLSLLPAAMWTLFVLNLDRWLITPQPNVKRRLSPLLTRLLVAVVLGVVVAEPLVLRIFQSAVEEHVRDERNDTVDALRADLLRCNPDPSEGGTRPEDCGSFLLSFDATPASLAAELTTLRADAGELRERVDEDTRHLEALDADVRDECRRLIRNAATGYLERTSECLRLRENASEYRATHRTEENETRLAGMNARIAEIEADLTSSRGDYLAARDAAVEQRVSDERDQQREIGVLERIAALHELTGRDTVLLIGVWMVRLLFVFVDVLPVLVKFLNGESSYDRLLAARTNGALRIHDEAVRTVERRAVVELEIDHEVIEQGLLRRKAEIDADRREHVAAMNIRVSQAVSALQEELARTSVR</sequence>
<gene>
    <name evidence="4" type="ORF">D7318_03870</name>
    <name evidence="3" type="ORF">D7319_05790</name>
</gene>
<dbReference type="InterPro" id="IPR025519">
    <property type="entry name" value="DUF4407"/>
</dbReference>
<feature type="transmembrane region" description="Helical" evidence="2">
    <location>
        <begin position="66"/>
        <end position="85"/>
    </location>
</feature>
<feature type="compositionally biased region" description="Low complexity" evidence="1">
    <location>
        <begin position="23"/>
        <end position="37"/>
    </location>
</feature>
<evidence type="ECO:0000313" key="5">
    <source>
        <dbReference type="Proteomes" id="UP000268652"/>
    </source>
</evidence>
<keyword evidence="2" id="KW-0812">Transmembrane</keyword>
<accession>A0A3A9WGM0</accession>
<keyword evidence="2" id="KW-1133">Transmembrane helix</keyword>
<organism evidence="3 6">
    <name type="scientific">Streptomyces radicis</name>
    <dbReference type="NCBI Taxonomy" id="1750517"/>
    <lineage>
        <taxon>Bacteria</taxon>
        <taxon>Bacillati</taxon>
        <taxon>Actinomycetota</taxon>
        <taxon>Actinomycetes</taxon>
        <taxon>Kitasatosporales</taxon>
        <taxon>Streptomycetaceae</taxon>
        <taxon>Streptomyces</taxon>
    </lineage>
</organism>
<evidence type="ECO:0000313" key="3">
    <source>
        <dbReference type="EMBL" id="RKN11453.1"/>
    </source>
</evidence>
<comment type="caution">
    <text evidence="3">The sequence shown here is derived from an EMBL/GenBank/DDBJ whole genome shotgun (WGS) entry which is preliminary data.</text>
</comment>
<dbReference type="Proteomes" id="UP000275024">
    <property type="component" value="Unassembled WGS sequence"/>
</dbReference>
<keyword evidence="5" id="KW-1185">Reference proteome</keyword>
<evidence type="ECO:0000256" key="2">
    <source>
        <dbReference type="SAM" id="Phobius"/>
    </source>
</evidence>
<evidence type="ECO:0000313" key="4">
    <source>
        <dbReference type="EMBL" id="RKN26527.1"/>
    </source>
</evidence>
<reference evidence="5 6" key="1">
    <citation type="submission" date="2018-09" db="EMBL/GenBank/DDBJ databases">
        <title>Streptomyces sp. nov. DS1-2, an endophytic actinomycete isolated from roots of Dendrobium scabrilingue.</title>
        <authorList>
            <person name="Kuncharoen N."/>
            <person name="Kudo T."/>
            <person name="Ohkuma M."/>
            <person name="Yuki M."/>
            <person name="Tanasupawat S."/>
        </authorList>
    </citation>
    <scope>NUCLEOTIDE SEQUENCE [LARGE SCALE GENOMIC DNA]</scope>
    <source>
        <strain evidence="3 6">AZ1-7</strain>
        <strain evidence="4 5">DS1-2</strain>
    </source>
</reference>
<dbReference type="EMBL" id="RBDX01000003">
    <property type="protein sequence ID" value="RKN11453.1"/>
    <property type="molecule type" value="Genomic_DNA"/>
</dbReference>
<feature type="region of interest" description="Disordered" evidence="1">
    <location>
        <begin position="1"/>
        <end position="42"/>
    </location>
</feature>
<name>A0A3A9WGM0_9ACTN</name>
<feature type="transmembrane region" description="Helical" evidence="2">
    <location>
        <begin position="131"/>
        <end position="151"/>
    </location>
</feature>
<dbReference type="Proteomes" id="UP000268652">
    <property type="component" value="Unassembled WGS sequence"/>
</dbReference>
<dbReference type="AlphaFoldDB" id="A0A3A9WGM0"/>
<evidence type="ECO:0000313" key="6">
    <source>
        <dbReference type="Proteomes" id="UP000275024"/>
    </source>
</evidence>
<dbReference type="Pfam" id="PF14362">
    <property type="entry name" value="DUF4407"/>
    <property type="match status" value="1"/>
</dbReference>
<feature type="transmembrane region" description="Helical" evidence="2">
    <location>
        <begin position="346"/>
        <end position="371"/>
    </location>
</feature>
<dbReference type="EMBL" id="RBDY01000002">
    <property type="protein sequence ID" value="RKN26527.1"/>
    <property type="molecule type" value="Genomic_DNA"/>
</dbReference>
<dbReference type="OrthoDB" id="3426638at2"/>
<evidence type="ECO:0000256" key="1">
    <source>
        <dbReference type="SAM" id="MobiDB-lite"/>
    </source>
</evidence>
<keyword evidence="2" id="KW-0472">Membrane</keyword>
<feature type="transmembrane region" description="Helical" evidence="2">
    <location>
        <begin position="91"/>
        <end position="111"/>
    </location>
</feature>
<proteinExistence type="predicted"/>